<proteinExistence type="predicted"/>
<accession>A0A5M9Z6D6</accession>
<sequence length="62" mass="7052">MLAIPSEIKHVVNLNPEYPVPVLKPCATDKQKIIYADFITELLTGEGCDRGYMDEPFFKHKS</sequence>
<organism evidence="1 2">
    <name type="scientific">Lactobacillus crispatus</name>
    <dbReference type="NCBI Taxonomy" id="47770"/>
    <lineage>
        <taxon>Bacteria</taxon>
        <taxon>Bacillati</taxon>
        <taxon>Bacillota</taxon>
        <taxon>Bacilli</taxon>
        <taxon>Lactobacillales</taxon>
        <taxon>Lactobacillaceae</taxon>
        <taxon>Lactobacillus</taxon>
    </lineage>
</organism>
<evidence type="ECO:0000313" key="1">
    <source>
        <dbReference type="EMBL" id="QLL74601.1"/>
    </source>
</evidence>
<reference evidence="1 2" key="1">
    <citation type="submission" date="2020-01" db="EMBL/GenBank/DDBJ databases">
        <title>Complete and circular genome sequences of six lactobacillus isolates from horses.</title>
        <authorList>
            <person name="Hassan H.M."/>
        </authorList>
    </citation>
    <scope>NUCLEOTIDE SEQUENCE [LARGE SCALE GENOMIC DNA]</scope>
    <source>
        <strain evidence="1 2">1D</strain>
    </source>
</reference>
<dbReference type="RefSeq" id="WP_144856258.1">
    <property type="nucleotide sequence ID" value="NZ_CP047415.1"/>
</dbReference>
<dbReference type="AlphaFoldDB" id="A0A5M9Z6D6"/>
<dbReference type="Proteomes" id="UP000510660">
    <property type="component" value="Chromosome"/>
</dbReference>
<gene>
    <name evidence="1" type="ORF">GTO85_09710</name>
</gene>
<evidence type="ECO:0000313" key="2">
    <source>
        <dbReference type="Proteomes" id="UP000510660"/>
    </source>
</evidence>
<dbReference type="EMBL" id="CP047415">
    <property type="protein sequence ID" value="QLL74601.1"/>
    <property type="molecule type" value="Genomic_DNA"/>
</dbReference>
<protein>
    <submittedName>
        <fullName evidence="1">Uncharacterized protein</fullName>
    </submittedName>
</protein>
<name>A0A5M9Z6D6_9LACO</name>